<dbReference type="RefSeq" id="WP_369713377.1">
    <property type="nucleotide sequence ID" value="NZ_CP165646.1"/>
</dbReference>
<accession>A0AB39VB58</accession>
<name>A0AB39VB58_9FUSO</name>
<protein>
    <submittedName>
        <fullName evidence="1">Uncharacterized protein</fullName>
    </submittedName>
</protein>
<sequence length="54" mass="6425">MLTKEQIKQIESNKNLFLFIVELLEEMNKKGEKEMTIIFNRGKVIRRKKTNTIG</sequence>
<dbReference type="AlphaFoldDB" id="A0AB39VB58"/>
<dbReference type="EMBL" id="CP165646">
    <property type="protein sequence ID" value="XDU65179.1"/>
    <property type="molecule type" value="Genomic_DNA"/>
</dbReference>
<gene>
    <name evidence="1" type="ORF">AB8B23_03210</name>
</gene>
<dbReference type="KEGG" id="lmes:AB8B23_03210"/>
<organism evidence="1">
    <name type="scientific">Leptotrichia mesophila</name>
    <dbReference type="NCBI Taxonomy" id="3239303"/>
    <lineage>
        <taxon>Bacteria</taxon>
        <taxon>Fusobacteriati</taxon>
        <taxon>Fusobacteriota</taxon>
        <taxon>Fusobacteriia</taxon>
        <taxon>Fusobacteriales</taxon>
        <taxon>Leptotrichiaceae</taxon>
        <taxon>Leptotrichia</taxon>
    </lineage>
</organism>
<reference evidence="1" key="1">
    <citation type="submission" date="2024-07" db="EMBL/GenBank/DDBJ databases">
        <authorList>
            <person name="Li X.-J."/>
            <person name="Wang X."/>
        </authorList>
    </citation>
    <scope>NUCLEOTIDE SEQUENCE</scope>
    <source>
        <strain evidence="1">HSP-342</strain>
    </source>
</reference>
<proteinExistence type="predicted"/>
<evidence type="ECO:0000313" key="1">
    <source>
        <dbReference type="EMBL" id="XDU65179.1"/>
    </source>
</evidence>